<dbReference type="InterPro" id="IPR007829">
    <property type="entry name" value="TM2"/>
</dbReference>
<evidence type="ECO:0000256" key="1">
    <source>
        <dbReference type="ARBA" id="ARBA00004141"/>
    </source>
</evidence>
<dbReference type="AlphaFoldDB" id="A0A240UKC6"/>
<organism evidence="5 6">
    <name type="scientific">Kushneria marisflavi</name>
    <dbReference type="NCBI Taxonomy" id="157779"/>
    <lineage>
        <taxon>Bacteria</taxon>
        <taxon>Pseudomonadati</taxon>
        <taxon>Pseudomonadota</taxon>
        <taxon>Gammaproteobacteria</taxon>
        <taxon>Oceanospirillales</taxon>
        <taxon>Halomonadaceae</taxon>
        <taxon>Kushneria</taxon>
    </lineage>
</organism>
<keyword evidence="6" id="KW-1185">Reference proteome</keyword>
<evidence type="ECO:0000256" key="4">
    <source>
        <dbReference type="ARBA" id="ARBA00023136"/>
    </source>
</evidence>
<sequence>MSASENAAHTFPATQGTHNMLMGYLLWLFGFTGAHRFYYGKPITGTIWFFTFGLFLIGWIVDLFLIPLMDRQADLRFQRGSRSYTVTWILLTFLGALGIHRMYMGKWITGVIYLLTGGLFLLGVLYDFWTLNDQLSIKHQRER</sequence>
<evidence type="ECO:0000313" key="5">
    <source>
        <dbReference type="EMBL" id="ART61954.1"/>
    </source>
</evidence>
<evidence type="ECO:0000313" key="6">
    <source>
        <dbReference type="Proteomes" id="UP000194457"/>
    </source>
</evidence>
<keyword evidence="4" id="KW-0472">Membrane</keyword>
<dbReference type="Proteomes" id="UP000194457">
    <property type="component" value="Chromosome"/>
</dbReference>
<dbReference type="EMBL" id="CP021358">
    <property type="protein sequence ID" value="ART61954.1"/>
    <property type="molecule type" value="Genomic_DNA"/>
</dbReference>
<dbReference type="KEGG" id="kma:B9H00_01775"/>
<dbReference type="Pfam" id="PF05154">
    <property type="entry name" value="TM2"/>
    <property type="match status" value="2"/>
</dbReference>
<protein>
    <submittedName>
        <fullName evidence="5">Uncharacterized protein</fullName>
    </submittedName>
</protein>
<comment type="subcellular location">
    <subcellularLocation>
        <location evidence="1">Membrane</location>
        <topology evidence="1">Multi-pass membrane protein</topology>
    </subcellularLocation>
</comment>
<dbReference type="PANTHER" id="PTHR21016:SF25">
    <property type="entry name" value="TM2 DOMAIN-CONTAINING PROTEIN DDB_G0277895-RELATED"/>
    <property type="match status" value="1"/>
</dbReference>
<dbReference type="OrthoDB" id="2004788at2"/>
<proteinExistence type="predicted"/>
<dbReference type="RefSeq" id="WP_086899210.1">
    <property type="nucleotide sequence ID" value="NZ_CP021358.1"/>
</dbReference>
<name>A0A240UKC6_9GAMM</name>
<keyword evidence="2" id="KW-0812">Transmembrane</keyword>
<reference evidence="5 6" key="1">
    <citation type="submission" date="2017-05" db="EMBL/GenBank/DDBJ databases">
        <authorList>
            <person name="Song R."/>
            <person name="Chenine A.L."/>
            <person name="Ruprecht R.M."/>
        </authorList>
    </citation>
    <scope>NUCLEOTIDE SEQUENCE [LARGE SCALE GENOMIC DNA]</scope>
    <source>
        <strain evidence="5">SW32</strain>
    </source>
</reference>
<dbReference type="InterPro" id="IPR050932">
    <property type="entry name" value="TM2D1-3-like"/>
</dbReference>
<gene>
    <name evidence="5" type="ORF">B9H00_01775</name>
</gene>
<dbReference type="PANTHER" id="PTHR21016">
    <property type="entry name" value="BETA-AMYLOID BINDING PROTEIN-RELATED"/>
    <property type="match status" value="1"/>
</dbReference>
<dbReference type="GO" id="GO:0016020">
    <property type="term" value="C:membrane"/>
    <property type="evidence" value="ECO:0007669"/>
    <property type="project" value="UniProtKB-SubCell"/>
</dbReference>
<evidence type="ECO:0000256" key="3">
    <source>
        <dbReference type="ARBA" id="ARBA00022989"/>
    </source>
</evidence>
<keyword evidence="3" id="KW-1133">Transmembrane helix</keyword>
<accession>A0A240UKC6</accession>
<evidence type="ECO:0000256" key="2">
    <source>
        <dbReference type="ARBA" id="ARBA00022692"/>
    </source>
</evidence>